<reference evidence="9 10" key="1">
    <citation type="submission" date="2017-09" db="EMBL/GenBank/DDBJ databases">
        <title>Depth-based differentiation of microbial function through sediment-hosted aquifers and enrichment of novel symbionts in the deep terrestrial subsurface.</title>
        <authorList>
            <person name="Probst A.J."/>
            <person name="Ladd B."/>
            <person name="Jarett J.K."/>
            <person name="Geller-Mcgrath D.E."/>
            <person name="Sieber C.M."/>
            <person name="Emerson J.B."/>
            <person name="Anantharaman K."/>
            <person name="Thomas B.C."/>
            <person name="Malmstrom R."/>
            <person name="Stieglmeier M."/>
            <person name="Klingl A."/>
            <person name="Woyke T."/>
            <person name="Ryan C.M."/>
            <person name="Banfield J.F."/>
        </authorList>
    </citation>
    <scope>NUCLEOTIDE SEQUENCE [LARGE SCALE GENOMIC DNA]</scope>
    <source>
        <strain evidence="9">CG11_big_fil_rev_8_21_14_0_20_45_26</strain>
    </source>
</reference>
<evidence type="ECO:0000256" key="6">
    <source>
        <dbReference type="ARBA" id="ARBA00022989"/>
    </source>
</evidence>
<comment type="subcellular location">
    <subcellularLocation>
        <location evidence="1">Cell membrane</location>
        <topology evidence="1">Multi-pass membrane protein</topology>
    </subcellularLocation>
</comment>
<proteinExistence type="predicted"/>
<gene>
    <name evidence="9" type="ORF">COV74_03030</name>
</gene>
<evidence type="ECO:0000256" key="8">
    <source>
        <dbReference type="SAM" id="Phobius"/>
    </source>
</evidence>
<dbReference type="GO" id="GO:0005886">
    <property type="term" value="C:plasma membrane"/>
    <property type="evidence" value="ECO:0007669"/>
    <property type="project" value="UniProtKB-SubCell"/>
</dbReference>
<dbReference type="GO" id="GO:0016763">
    <property type="term" value="F:pentosyltransferase activity"/>
    <property type="evidence" value="ECO:0007669"/>
    <property type="project" value="TreeGrafter"/>
</dbReference>
<evidence type="ECO:0000256" key="7">
    <source>
        <dbReference type="ARBA" id="ARBA00023136"/>
    </source>
</evidence>
<evidence type="ECO:0000313" key="10">
    <source>
        <dbReference type="Proteomes" id="UP000230859"/>
    </source>
</evidence>
<dbReference type="PANTHER" id="PTHR33908:SF11">
    <property type="entry name" value="MEMBRANE PROTEIN"/>
    <property type="match status" value="1"/>
</dbReference>
<comment type="caution">
    <text evidence="9">The sequence shown here is derived from an EMBL/GenBank/DDBJ whole genome shotgun (WGS) entry which is preliminary data.</text>
</comment>
<evidence type="ECO:0008006" key="11">
    <source>
        <dbReference type="Google" id="ProtNLM"/>
    </source>
</evidence>
<keyword evidence="7 8" id="KW-0472">Membrane</keyword>
<dbReference type="Proteomes" id="UP000230859">
    <property type="component" value="Unassembled WGS sequence"/>
</dbReference>
<feature type="transmembrane region" description="Helical" evidence="8">
    <location>
        <begin position="204"/>
        <end position="237"/>
    </location>
</feature>
<keyword evidence="3" id="KW-0328">Glycosyltransferase</keyword>
<feature type="transmembrane region" description="Helical" evidence="8">
    <location>
        <begin position="379"/>
        <end position="398"/>
    </location>
</feature>
<evidence type="ECO:0000256" key="4">
    <source>
        <dbReference type="ARBA" id="ARBA00022679"/>
    </source>
</evidence>
<organism evidence="9 10">
    <name type="scientific">Candidatus Abzuiibacterium crystallinum</name>
    <dbReference type="NCBI Taxonomy" id="1974748"/>
    <lineage>
        <taxon>Bacteria</taxon>
        <taxon>Pseudomonadati</taxon>
        <taxon>Candidatus Omnitrophota</taxon>
        <taxon>Candidatus Abzuiibacterium</taxon>
    </lineage>
</organism>
<keyword evidence="2" id="KW-1003">Cell membrane</keyword>
<protein>
    <recommendedName>
        <fullName evidence="11">Glycosyltransferase RgtA/B/C/D-like domain-containing protein</fullName>
    </recommendedName>
</protein>
<evidence type="ECO:0000256" key="1">
    <source>
        <dbReference type="ARBA" id="ARBA00004651"/>
    </source>
</evidence>
<feature type="transmembrane region" description="Helical" evidence="8">
    <location>
        <begin position="350"/>
        <end position="367"/>
    </location>
</feature>
<feature type="transmembrane region" description="Helical" evidence="8">
    <location>
        <begin position="313"/>
        <end position="338"/>
    </location>
</feature>
<dbReference type="PANTHER" id="PTHR33908">
    <property type="entry name" value="MANNOSYLTRANSFERASE YKCB-RELATED"/>
    <property type="match status" value="1"/>
</dbReference>
<feature type="transmembrane region" description="Helical" evidence="8">
    <location>
        <begin position="249"/>
        <end position="271"/>
    </location>
</feature>
<evidence type="ECO:0000313" key="9">
    <source>
        <dbReference type="EMBL" id="PIQ86821.1"/>
    </source>
</evidence>
<name>A0A2H0LR41_9BACT</name>
<sequence>MKTNSFLLDPTHFSISELFLKRFFWVSAALMLVIMTMISSDYGMTWDEWVHAHYGKLIVRYFLTGGQDKAALTSGADIGGDLTLNLYGHLFDTITTLIYGLKTGSIHRAAFQDLQWGDFYETRHFINACVGFLIILIIGLLCQRMAGWRAASLGLWFAFLSPRLLGHSMNNPKDIPFALTYTLALYWMIPFLNELPKPKWRRILLLALGVALSIAVRIGGILLLAYLFFFLFCFWVTQYFNHRLNTKVMSVSLTSVLIVSLLGYFGGLIFWPFGLEAPLKNPWIAFHEMSNYNALVLGVLFEGEKYLSTHLPWYYIPKWIFITSPLFILLGWAFFVFARWRAKPIDRDSALKVLLLAAFFPIGYAIFKKPPLYDGWRHFIFVYPPFVVLAVLGWEHLWRLLQKTWLKAMACVLLVVLLVRPAAWMVRNHPHAYVYFNETVGGLKGAFGNYDTDYWGNSLKLAAEWLGEHLKEEGMYDPVVVSSDGSTLQTAYYLKTMLGDQYNPLVPSIHGTRGWDYGIGLTRNLSHDELLSDKWPPEGTIHEIKADGVTLCAVVKNPVPPWARAIQERLLKSR</sequence>
<dbReference type="AlphaFoldDB" id="A0A2H0LR41"/>
<feature type="transmembrane region" description="Helical" evidence="8">
    <location>
        <begin position="124"/>
        <end position="143"/>
    </location>
</feature>
<evidence type="ECO:0000256" key="5">
    <source>
        <dbReference type="ARBA" id="ARBA00022692"/>
    </source>
</evidence>
<evidence type="ECO:0000256" key="2">
    <source>
        <dbReference type="ARBA" id="ARBA00022475"/>
    </source>
</evidence>
<feature type="transmembrane region" description="Helical" evidence="8">
    <location>
        <begin position="23"/>
        <end position="40"/>
    </location>
</feature>
<keyword evidence="4" id="KW-0808">Transferase</keyword>
<dbReference type="InterPro" id="IPR050297">
    <property type="entry name" value="LipidA_mod_glycosyltrf_83"/>
</dbReference>
<evidence type="ECO:0000256" key="3">
    <source>
        <dbReference type="ARBA" id="ARBA00022676"/>
    </source>
</evidence>
<dbReference type="EMBL" id="PCVY01000028">
    <property type="protein sequence ID" value="PIQ86821.1"/>
    <property type="molecule type" value="Genomic_DNA"/>
</dbReference>
<feature type="transmembrane region" description="Helical" evidence="8">
    <location>
        <begin position="175"/>
        <end position="192"/>
    </location>
</feature>
<accession>A0A2H0LR41</accession>
<keyword evidence="6 8" id="KW-1133">Transmembrane helix</keyword>
<feature type="transmembrane region" description="Helical" evidence="8">
    <location>
        <begin position="405"/>
        <end position="426"/>
    </location>
</feature>
<dbReference type="GO" id="GO:0009103">
    <property type="term" value="P:lipopolysaccharide biosynthetic process"/>
    <property type="evidence" value="ECO:0007669"/>
    <property type="project" value="UniProtKB-ARBA"/>
</dbReference>
<keyword evidence="5 8" id="KW-0812">Transmembrane</keyword>